<keyword evidence="6" id="KW-1185">Reference proteome</keyword>
<feature type="domain" description="HTH lysR-type" evidence="4">
    <location>
        <begin position="1"/>
        <end position="40"/>
    </location>
</feature>
<keyword evidence="2" id="KW-0238">DNA-binding</keyword>
<evidence type="ECO:0000313" key="5">
    <source>
        <dbReference type="EMBL" id="AXC12282.1"/>
    </source>
</evidence>
<dbReference type="InterPro" id="IPR036390">
    <property type="entry name" value="WH_DNA-bd_sf"/>
</dbReference>
<dbReference type="InterPro" id="IPR036388">
    <property type="entry name" value="WH-like_DNA-bd_sf"/>
</dbReference>
<dbReference type="PANTHER" id="PTHR30118:SF15">
    <property type="entry name" value="TRANSCRIPTIONAL REGULATORY PROTEIN"/>
    <property type="match status" value="1"/>
</dbReference>
<evidence type="ECO:0000256" key="1">
    <source>
        <dbReference type="ARBA" id="ARBA00023015"/>
    </source>
</evidence>
<evidence type="ECO:0000256" key="2">
    <source>
        <dbReference type="ARBA" id="ARBA00023125"/>
    </source>
</evidence>
<dbReference type="GO" id="GO:0003700">
    <property type="term" value="F:DNA-binding transcription factor activity"/>
    <property type="evidence" value="ECO:0007669"/>
    <property type="project" value="InterPro"/>
</dbReference>
<keyword evidence="3" id="KW-0804">Transcription</keyword>
<accession>A0A2Z5FZM9</accession>
<protein>
    <recommendedName>
        <fullName evidence="4">HTH lysR-type domain-containing protein</fullName>
    </recommendedName>
</protein>
<dbReference type="Pfam" id="PF00126">
    <property type="entry name" value="HTH_1"/>
    <property type="match status" value="1"/>
</dbReference>
<evidence type="ECO:0000313" key="6">
    <source>
        <dbReference type="Proteomes" id="UP000253606"/>
    </source>
</evidence>
<dbReference type="PROSITE" id="PS50931">
    <property type="entry name" value="HTH_LYSR"/>
    <property type="match status" value="1"/>
</dbReference>
<dbReference type="Proteomes" id="UP000253606">
    <property type="component" value="Chromosome"/>
</dbReference>
<dbReference type="PANTHER" id="PTHR30118">
    <property type="entry name" value="HTH-TYPE TRANSCRIPTIONAL REGULATOR LEUO-RELATED"/>
    <property type="match status" value="1"/>
</dbReference>
<keyword evidence="1" id="KW-0805">Transcription regulation</keyword>
<gene>
    <name evidence="5" type="ORF">ACPOL_2980</name>
</gene>
<reference evidence="5 6" key="1">
    <citation type="journal article" date="2018" name="Front. Microbiol.">
        <title>Hydrolytic Capabilities as a Key to Environmental Success: Chitinolytic and Cellulolytic Acidobacteria From Acidic Sub-arctic Soils and Boreal Peatlands.</title>
        <authorList>
            <person name="Belova S.E."/>
            <person name="Ravin N.V."/>
            <person name="Pankratov T.A."/>
            <person name="Rakitin A.L."/>
            <person name="Ivanova A.A."/>
            <person name="Beletsky A.V."/>
            <person name="Mardanov A.V."/>
            <person name="Sinninghe Damste J.S."/>
            <person name="Dedysh S.N."/>
        </authorList>
    </citation>
    <scope>NUCLEOTIDE SEQUENCE [LARGE SCALE GENOMIC DNA]</scope>
    <source>
        <strain evidence="5 6">SBC82</strain>
    </source>
</reference>
<organism evidence="5 6">
    <name type="scientific">Acidisarcina polymorpha</name>
    <dbReference type="NCBI Taxonomy" id="2211140"/>
    <lineage>
        <taxon>Bacteria</taxon>
        <taxon>Pseudomonadati</taxon>
        <taxon>Acidobacteriota</taxon>
        <taxon>Terriglobia</taxon>
        <taxon>Terriglobales</taxon>
        <taxon>Acidobacteriaceae</taxon>
        <taxon>Acidisarcina</taxon>
    </lineage>
</organism>
<dbReference type="Gene3D" id="1.10.10.10">
    <property type="entry name" value="Winged helix-like DNA-binding domain superfamily/Winged helix DNA-binding domain"/>
    <property type="match status" value="1"/>
</dbReference>
<dbReference type="GO" id="GO:0003677">
    <property type="term" value="F:DNA binding"/>
    <property type="evidence" value="ECO:0007669"/>
    <property type="project" value="UniProtKB-KW"/>
</dbReference>
<evidence type="ECO:0000256" key="3">
    <source>
        <dbReference type="ARBA" id="ARBA00023163"/>
    </source>
</evidence>
<sequence length="57" mass="6003">MRAVQHLHVTPSAVSNSLARLRSLLGDPLVIRSGRGIVPTPHAASLAPALKRALSEL</sequence>
<dbReference type="EMBL" id="CP030840">
    <property type="protein sequence ID" value="AXC12282.1"/>
    <property type="molecule type" value="Genomic_DNA"/>
</dbReference>
<dbReference type="KEGG" id="abas:ACPOL_2980"/>
<evidence type="ECO:0000259" key="4">
    <source>
        <dbReference type="PROSITE" id="PS50931"/>
    </source>
</evidence>
<dbReference type="AlphaFoldDB" id="A0A2Z5FZM9"/>
<dbReference type="InterPro" id="IPR000847">
    <property type="entry name" value="LysR_HTH_N"/>
</dbReference>
<dbReference type="InterPro" id="IPR050389">
    <property type="entry name" value="LysR-type_TF"/>
</dbReference>
<name>A0A2Z5FZM9_9BACT</name>
<dbReference type="SUPFAM" id="SSF46785">
    <property type="entry name" value="Winged helix' DNA-binding domain"/>
    <property type="match status" value="1"/>
</dbReference>
<proteinExistence type="predicted"/>